<dbReference type="Gene3D" id="3.40.50.150">
    <property type="entry name" value="Vaccinia Virus protein VP39"/>
    <property type="match status" value="1"/>
</dbReference>
<dbReference type="GO" id="GO:0000179">
    <property type="term" value="F:rRNA (adenine-N6,N6-)-dimethyltransferase activity"/>
    <property type="evidence" value="ECO:0007669"/>
    <property type="project" value="UniProtKB-UniRule"/>
</dbReference>
<dbReference type="InterPro" id="IPR029063">
    <property type="entry name" value="SAM-dependent_MTases_sf"/>
</dbReference>
<sequence>MRFRVPEDRNFHNNGPARRANVVHDGEWRADCGALFEVPSPAEADSSSTQGIVQKIIKAAKIQPSDAVYEVGCGTGELTVQLLPQARKVYTIDLEERMVQETRNRAASLGYPNLEVIVGDALRTPLPKRFDVCVPRSRPGLSE</sequence>
<feature type="binding site" evidence="5">
    <location>
        <position position="72"/>
    </location>
    <ligand>
        <name>S-adenosyl-L-methionine</name>
        <dbReference type="ChEBI" id="CHEBI:59789"/>
    </ligand>
</feature>
<dbReference type="AlphaFoldDB" id="A0A1Q9BXU7"/>
<evidence type="ECO:0000256" key="1">
    <source>
        <dbReference type="ARBA" id="ARBA00022603"/>
    </source>
</evidence>
<dbReference type="PANTHER" id="PTHR11727">
    <property type="entry name" value="DIMETHYLADENOSINE TRANSFERASE"/>
    <property type="match status" value="1"/>
</dbReference>
<evidence type="ECO:0000313" key="8">
    <source>
        <dbReference type="EMBL" id="OLP75507.1"/>
    </source>
</evidence>
<name>A0A1Q9BXU7_SYMMI</name>
<dbReference type="SMART" id="SM00650">
    <property type="entry name" value="rADc"/>
    <property type="match status" value="1"/>
</dbReference>
<dbReference type="CDD" id="cd02440">
    <property type="entry name" value="AdoMet_MTases"/>
    <property type="match status" value="1"/>
</dbReference>
<evidence type="ECO:0000256" key="6">
    <source>
        <dbReference type="RuleBase" id="RU362106"/>
    </source>
</evidence>
<comment type="caution">
    <text evidence="5">Lacks conserved residue(s) required for the propagation of feature annotation.</text>
</comment>
<dbReference type="Proteomes" id="UP000186817">
    <property type="component" value="Unassembled WGS sequence"/>
</dbReference>
<keyword evidence="2 5" id="KW-0808">Transferase</keyword>
<feature type="binding site" evidence="5">
    <location>
        <position position="120"/>
    </location>
    <ligand>
        <name>S-adenosyl-L-methionine</name>
        <dbReference type="ChEBI" id="CHEBI:59789"/>
    </ligand>
</feature>
<feature type="binding site" evidence="5">
    <location>
        <position position="93"/>
    </location>
    <ligand>
        <name>S-adenosyl-L-methionine</name>
        <dbReference type="ChEBI" id="CHEBI:59789"/>
    </ligand>
</feature>
<reference evidence="8 9" key="1">
    <citation type="submission" date="2016-02" db="EMBL/GenBank/DDBJ databases">
        <title>Genome analysis of coral dinoflagellate symbionts highlights evolutionary adaptations to a symbiotic lifestyle.</title>
        <authorList>
            <person name="Aranda M."/>
            <person name="Li Y."/>
            <person name="Liew Y.J."/>
            <person name="Baumgarten S."/>
            <person name="Simakov O."/>
            <person name="Wilson M."/>
            <person name="Piel J."/>
            <person name="Ashoor H."/>
            <person name="Bougouffa S."/>
            <person name="Bajic V.B."/>
            <person name="Ryu T."/>
            <person name="Ravasi T."/>
            <person name="Bayer T."/>
            <person name="Micklem G."/>
            <person name="Kim H."/>
            <person name="Bhak J."/>
            <person name="Lajeunesse T.C."/>
            <person name="Voolstra C.R."/>
        </authorList>
    </citation>
    <scope>NUCLEOTIDE SEQUENCE [LARGE SCALE GENOMIC DNA]</scope>
    <source>
        <strain evidence="8 9">CCMP2467</strain>
    </source>
</reference>
<organism evidence="8 9">
    <name type="scientific">Symbiodinium microadriaticum</name>
    <name type="common">Dinoflagellate</name>
    <name type="synonym">Zooxanthella microadriatica</name>
    <dbReference type="NCBI Taxonomy" id="2951"/>
    <lineage>
        <taxon>Eukaryota</taxon>
        <taxon>Sar</taxon>
        <taxon>Alveolata</taxon>
        <taxon>Dinophyceae</taxon>
        <taxon>Suessiales</taxon>
        <taxon>Symbiodiniaceae</taxon>
        <taxon>Symbiodinium</taxon>
    </lineage>
</organism>
<dbReference type="InterPro" id="IPR001737">
    <property type="entry name" value="KsgA/Erm"/>
</dbReference>
<keyword evidence="4 5" id="KW-0694">RNA-binding</keyword>
<dbReference type="PROSITE" id="PS51689">
    <property type="entry name" value="SAM_RNA_A_N6_MT"/>
    <property type="match status" value="1"/>
</dbReference>
<dbReference type="Pfam" id="PF00398">
    <property type="entry name" value="RrnaAD"/>
    <property type="match status" value="1"/>
</dbReference>
<gene>
    <name evidence="8" type="primary">DIM1</name>
    <name evidence="8" type="ORF">AK812_SmicGene44680</name>
</gene>
<evidence type="ECO:0000256" key="5">
    <source>
        <dbReference type="PROSITE-ProRule" id="PRU01026"/>
    </source>
</evidence>
<feature type="non-terminal residue" evidence="8">
    <location>
        <position position="143"/>
    </location>
</feature>
<dbReference type="GO" id="GO:0003723">
    <property type="term" value="F:RNA binding"/>
    <property type="evidence" value="ECO:0007669"/>
    <property type="project" value="UniProtKB-UniRule"/>
</dbReference>
<keyword evidence="3 5" id="KW-0949">S-adenosyl-L-methionine</keyword>
<dbReference type="InterPro" id="IPR020598">
    <property type="entry name" value="rRNA_Ade_methylase_Trfase_N"/>
</dbReference>
<comment type="caution">
    <text evidence="8">The sequence shown here is derived from an EMBL/GenBank/DDBJ whole genome shotgun (WGS) entry which is preliminary data.</text>
</comment>
<feature type="domain" description="Ribosomal RNA adenine methylase transferase N-terminal" evidence="7">
    <location>
        <begin position="52"/>
        <end position="139"/>
    </location>
</feature>
<evidence type="ECO:0000256" key="2">
    <source>
        <dbReference type="ARBA" id="ARBA00022679"/>
    </source>
</evidence>
<comment type="similarity">
    <text evidence="5 6">Belongs to the class I-like SAM-binding methyltransferase superfamily. rRNA adenine N(6)-methyltransferase family.</text>
</comment>
<keyword evidence="1 5" id="KW-0489">Methyltransferase</keyword>
<keyword evidence="6" id="KW-0698">rRNA processing</keyword>
<dbReference type="SUPFAM" id="SSF53335">
    <property type="entry name" value="S-adenosyl-L-methionine-dependent methyltransferases"/>
    <property type="match status" value="1"/>
</dbReference>
<evidence type="ECO:0000259" key="7">
    <source>
        <dbReference type="SMART" id="SM00650"/>
    </source>
</evidence>
<protein>
    <recommendedName>
        <fullName evidence="6">rRNA adenine N(6)-methyltransferase</fullName>
        <ecNumber evidence="6">2.1.1.-</ecNumber>
    </recommendedName>
</protein>
<evidence type="ECO:0000256" key="4">
    <source>
        <dbReference type="ARBA" id="ARBA00022884"/>
    </source>
</evidence>
<dbReference type="EC" id="2.1.1.-" evidence="6"/>
<accession>A0A1Q9BXU7</accession>
<evidence type="ECO:0000313" key="9">
    <source>
        <dbReference type="Proteomes" id="UP000186817"/>
    </source>
</evidence>
<dbReference type="EMBL" id="LSRX01002436">
    <property type="protein sequence ID" value="OLP75507.1"/>
    <property type="molecule type" value="Genomic_DNA"/>
</dbReference>
<evidence type="ECO:0000256" key="3">
    <source>
        <dbReference type="ARBA" id="ARBA00022691"/>
    </source>
</evidence>
<proteinExistence type="inferred from homology"/>
<dbReference type="OrthoDB" id="74991at2759"/>
<keyword evidence="9" id="KW-1185">Reference proteome</keyword>
<dbReference type="PANTHER" id="PTHR11727:SF7">
    <property type="entry name" value="DIMETHYLADENOSINE TRANSFERASE-RELATED"/>
    <property type="match status" value="1"/>
</dbReference>